<dbReference type="PROSITE" id="PS51257">
    <property type="entry name" value="PROKAR_LIPOPROTEIN"/>
    <property type="match status" value="1"/>
</dbReference>
<gene>
    <name evidence="3" type="ORF">TS85_01785</name>
</gene>
<reference evidence="3 4" key="1">
    <citation type="journal article" date="2015" name="Int. J. Syst. Evol. Microbiol.">
        <title>Sphingomonas hengshuiensis sp. nov., isolated from lake wetland.</title>
        <authorList>
            <person name="Wei S."/>
            <person name="Wang T."/>
            <person name="Liu H."/>
            <person name="Zhang C."/>
            <person name="Guo J."/>
            <person name="Wang Q."/>
            <person name="Liang K."/>
            <person name="Zhang Z."/>
        </authorList>
    </citation>
    <scope>NUCLEOTIDE SEQUENCE [LARGE SCALE GENOMIC DNA]</scope>
    <source>
        <strain evidence="3 4">WHSC-8</strain>
    </source>
</reference>
<dbReference type="OrthoDB" id="9809788at2"/>
<dbReference type="Proteomes" id="UP000032300">
    <property type="component" value="Chromosome"/>
</dbReference>
<reference evidence="3 4" key="2">
    <citation type="submission" date="2015-02" db="EMBL/GenBank/DDBJ databases">
        <title>The complete genome of Sphingomonas hengshuiensis sp. WHSC-8 isolated from soil of Hengshui Lake.</title>
        <authorList>
            <person name="Wei S."/>
            <person name="Guo J."/>
            <person name="Su C."/>
            <person name="Wu R."/>
            <person name="Zhang Z."/>
            <person name="Liang K."/>
            <person name="Li H."/>
            <person name="Wang T."/>
            <person name="Liu H."/>
            <person name="Zhang C."/>
            <person name="Li Z."/>
            <person name="Wang Q."/>
            <person name="Meng J."/>
        </authorList>
    </citation>
    <scope>NUCLEOTIDE SEQUENCE [LARGE SCALE GENOMIC DNA]</scope>
    <source>
        <strain evidence="3 4">WHSC-8</strain>
    </source>
</reference>
<dbReference type="AlphaFoldDB" id="A0A7U5CUK8"/>
<evidence type="ECO:0000259" key="2">
    <source>
        <dbReference type="Pfam" id="PF06904"/>
    </source>
</evidence>
<dbReference type="InterPro" id="IPR009683">
    <property type="entry name" value="Extensin-like_C"/>
</dbReference>
<name>A0A7U5CUK8_9SPHN</name>
<feature type="region of interest" description="Disordered" evidence="1">
    <location>
        <begin position="31"/>
        <end position="53"/>
    </location>
</feature>
<dbReference type="EMBL" id="CP010836">
    <property type="protein sequence ID" value="AJP70817.1"/>
    <property type="molecule type" value="Genomic_DNA"/>
</dbReference>
<dbReference type="Pfam" id="PF06904">
    <property type="entry name" value="Extensin-like_C"/>
    <property type="match status" value="1"/>
</dbReference>
<proteinExistence type="predicted"/>
<evidence type="ECO:0000256" key="1">
    <source>
        <dbReference type="SAM" id="MobiDB-lite"/>
    </source>
</evidence>
<feature type="domain" description="Extensin-like C-terminal" evidence="2">
    <location>
        <begin position="56"/>
        <end position="231"/>
    </location>
</feature>
<protein>
    <submittedName>
        <fullName evidence="3">Extensin</fullName>
    </submittedName>
</protein>
<dbReference type="KEGG" id="sphi:TS85_01785"/>
<accession>A0A7U5CUK8</accession>
<sequence>MRFARPPAFPVAALLATTLLGGCLFGGRDAPRQSTPIHERRSGPVTLNGPTPRDTQQCFTDLSRAQVRYSPLPDRDFGSGCIVTGAVQLLDIGVPVTGLKSMRCPLARTFTGWVRYGVAPAAREILGSDLVRVESFGTYSCRGIIGNGAASARKMSEHGLGNAVDISAFVLRDGRRITILGGWRSPDPEVREFLSVVHQSACKRFRTVLSPNYNAAHQNHLHLDMGRGPFCA</sequence>
<dbReference type="RefSeq" id="WP_044330076.1">
    <property type="nucleotide sequence ID" value="NZ_CP010836.1"/>
</dbReference>
<evidence type="ECO:0000313" key="3">
    <source>
        <dbReference type="EMBL" id="AJP70817.1"/>
    </source>
</evidence>
<organism evidence="3 4">
    <name type="scientific">Sphingomonas hengshuiensis</name>
    <dbReference type="NCBI Taxonomy" id="1609977"/>
    <lineage>
        <taxon>Bacteria</taxon>
        <taxon>Pseudomonadati</taxon>
        <taxon>Pseudomonadota</taxon>
        <taxon>Alphaproteobacteria</taxon>
        <taxon>Sphingomonadales</taxon>
        <taxon>Sphingomonadaceae</taxon>
        <taxon>Sphingomonas</taxon>
    </lineage>
</organism>
<keyword evidence="4" id="KW-1185">Reference proteome</keyword>
<evidence type="ECO:0000313" key="4">
    <source>
        <dbReference type="Proteomes" id="UP000032300"/>
    </source>
</evidence>